<dbReference type="GO" id="GO:0061630">
    <property type="term" value="F:ubiquitin protein ligase activity"/>
    <property type="evidence" value="ECO:0007669"/>
    <property type="project" value="UniProtKB-EC"/>
</dbReference>
<dbReference type="SMART" id="SM00647">
    <property type="entry name" value="IBR"/>
    <property type="match status" value="2"/>
</dbReference>
<proteinExistence type="predicted"/>
<dbReference type="Pfam" id="PF22191">
    <property type="entry name" value="IBR_1"/>
    <property type="match status" value="1"/>
</dbReference>
<dbReference type="Gene3D" id="1.20.120.1750">
    <property type="match status" value="1"/>
</dbReference>
<keyword evidence="5" id="KW-0677">Repeat</keyword>
<dbReference type="EC" id="2.3.2.31" evidence="2"/>
<dbReference type="InterPro" id="IPR044066">
    <property type="entry name" value="TRIAD_supradom"/>
</dbReference>
<keyword evidence="8" id="KW-0862">Zinc</keyword>
<dbReference type="Pfam" id="PF01485">
    <property type="entry name" value="IBR"/>
    <property type="match status" value="1"/>
</dbReference>
<evidence type="ECO:0000313" key="10">
    <source>
        <dbReference type="EMBL" id="CAF1073350.1"/>
    </source>
</evidence>
<dbReference type="GO" id="GO:0016567">
    <property type="term" value="P:protein ubiquitination"/>
    <property type="evidence" value="ECO:0007669"/>
    <property type="project" value="InterPro"/>
</dbReference>
<accession>A0A814M0R0</accession>
<evidence type="ECO:0000256" key="3">
    <source>
        <dbReference type="ARBA" id="ARBA00022679"/>
    </source>
</evidence>
<dbReference type="Gene3D" id="3.30.40.10">
    <property type="entry name" value="Zinc/RING finger domain, C3HC4 (zinc finger)"/>
    <property type="match status" value="1"/>
</dbReference>
<dbReference type="PANTHER" id="PTHR11685">
    <property type="entry name" value="RBR FAMILY RING FINGER AND IBR DOMAIN-CONTAINING"/>
    <property type="match status" value="1"/>
</dbReference>
<dbReference type="InterPro" id="IPR002867">
    <property type="entry name" value="IBR_dom"/>
</dbReference>
<organism evidence="10 11">
    <name type="scientific">Adineta ricciae</name>
    <name type="common">Rotifer</name>
    <dbReference type="NCBI Taxonomy" id="249248"/>
    <lineage>
        <taxon>Eukaryota</taxon>
        <taxon>Metazoa</taxon>
        <taxon>Spiralia</taxon>
        <taxon>Gnathifera</taxon>
        <taxon>Rotifera</taxon>
        <taxon>Eurotatoria</taxon>
        <taxon>Bdelloidea</taxon>
        <taxon>Adinetida</taxon>
        <taxon>Adinetidae</taxon>
        <taxon>Adineta</taxon>
    </lineage>
</organism>
<evidence type="ECO:0000256" key="2">
    <source>
        <dbReference type="ARBA" id="ARBA00012251"/>
    </source>
</evidence>
<keyword evidence="7" id="KW-0833">Ubl conjugation pathway</keyword>
<reference evidence="10" key="1">
    <citation type="submission" date="2021-02" db="EMBL/GenBank/DDBJ databases">
        <authorList>
            <person name="Nowell W R."/>
        </authorList>
    </citation>
    <scope>NUCLEOTIDE SEQUENCE</scope>
</reference>
<sequence length="418" mass="49742">MSYPEDVYTRGLFDEEESPIKYFICFNCGKSIRSSYFRSNGHHYHRRCFENFYTDELLELPTNRNEYASTVNTPRYRPTSVEDVETVRFSPWNFSERSFVLEERTVLPPIPRPKPASTRKTSIEPGIARYVERRRAFEARKNFIPAGQQQSMYSDPLLSPKSSDIYDVSTTSSIKPRILPLIQPKNVQTCTICLEKKSKTQFEIRHNKQCIHKQRTICDECLYQHVKISFQNLLITDYYCMEPDCRTVFDLQAIQKILKYARDRPILDRYNAFLRDRELEKQADFLWCAHGCGCGQIVIDGNEYNIITCRRCFKKTCFIHRTVWHENLTCKQYDEKIRTEEQETNQWIAQRTKKCPKCSVNIEKNQGCDHMTCIRCNFEFCWICLVDFQDIRRDGNHRHHSSCRHYFAFGQRHEQTNF</sequence>
<dbReference type="GO" id="GO:0008270">
    <property type="term" value="F:zinc ion binding"/>
    <property type="evidence" value="ECO:0007669"/>
    <property type="project" value="UniProtKB-KW"/>
</dbReference>
<comment type="caution">
    <text evidence="10">The sequence shown here is derived from an EMBL/GenBank/DDBJ whole genome shotgun (WGS) entry which is preliminary data.</text>
</comment>
<dbReference type="InterPro" id="IPR013083">
    <property type="entry name" value="Znf_RING/FYVE/PHD"/>
</dbReference>
<gene>
    <name evidence="10" type="ORF">EDS130_LOCUS18562</name>
</gene>
<keyword evidence="6" id="KW-0863">Zinc-finger</keyword>
<dbReference type="PROSITE" id="PS51873">
    <property type="entry name" value="TRIAD"/>
    <property type="match status" value="1"/>
</dbReference>
<evidence type="ECO:0000259" key="9">
    <source>
        <dbReference type="PROSITE" id="PS51873"/>
    </source>
</evidence>
<comment type="catalytic activity">
    <reaction evidence="1">
        <text>[E2 ubiquitin-conjugating enzyme]-S-ubiquitinyl-L-cysteine + [acceptor protein]-L-lysine = [E2 ubiquitin-conjugating enzyme]-L-cysteine + [acceptor protein]-N(6)-ubiquitinyl-L-lysine.</text>
        <dbReference type="EC" id="2.3.2.31"/>
    </reaction>
</comment>
<evidence type="ECO:0000256" key="5">
    <source>
        <dbReference type="ARBA" id="ARBA00022737"/>
    </source>
</evidence>
<evidence type="ECO:0000256" key="4">
    <source>
        <dbReference type="ARBA" id="ARBA00022723"/>
    </source>
</evidence>
<dbReference type="EMBL" id="CAJNOJ010000086">
    <property type="protein sequence ID" value="CAF1073350.1"/>
    <property type="molecule type" value="Genomic_DNA"/>
</dbReference>
<dbReference type="AlphaFoldDB" id="A0A814M0R0"/>
<dbReference type="SUPFAM" id="SSF57850">
    <property type="entry name" value="RING/U-box"/>
    <property type="match status" value="3"/>
</dbReference>
<dbReference type="Proteomes" id="UP000663852">
    <property type="component" value="Unassembled WGS sequence"/>
</dbReference>
<evidence type="ECO:0000256" key="6">
    <source>
        <dbReference type="ARBA" id="ARBA00022771"/>
    </source>
</evidence>
<protein>
    <recommendedName>
        <fullName evidence="2">RBR-type E3 ubiquitin transferase</fullName>
        <ecNumber evidence="2">2.3.2.31</ecNumber>
    </recommendedName>
</protein>
<feature type="domain" description="RING-type" evidence="9">
    <location>
        <begin position="186"/>
        <end position="413"/>
    </location>
</feature>
<evidence type="ECO:0000313" key="11">
    <source>
        <dbReference type="Proteomes" id="UP000663852"/>
    </source>
</evidence>
<dbReference type="OrthoDB" id="1431934at2759"/>
<evidence type="ECO:0000256" key="8">
    <source>
        <dbReference type="ARBA" id="ARBA00022833"/>
    </source>
</evidence>
<name>A0A814M0R0_ADIRI</name>
<evidence type="ECO:0000256" key="1">
    <source>
        <dbReference type="ARBA" id="ARBA00001798"/>
    </source>
</evidence>
<evidence type="ECO:0000256" key="7">
    <source>
        <dbReference type="ARBA" id="ARBA00022786"/>
    </source>
</evidence>
<keyword evidence="3" id="KW-0808">Transferase</keyword>
<keyword evidence="4" id="KW-0479">Metal-binding</keyword>
<dbReference type="InterPro" id="IPR031127">
    <property type="entry name" value="E3_UB_ligase_RBR"/>
</dbReference>